<keyword evidence="2" id="KW-1185">Reference proteome</keyword>
<sequence length="136" mass="15422">MPPMVVGILRRDVSLYNIVSIVAVLVEFHLAQETHLMLDGKAIDLLGDVPAPRLLRRNLEVIVWFTYRYKNGQERSRALRSLKDRILIVGHCENSSLVSSHNHIEIPRCLLKAPIIHGSHAWHSFFAMALGFCTSI</sequence>
<evidence type="ECO:0000313" key="1">
    <source>
        <dbReference type="EMBL" id="KAF9514783.1"/>
    </source>
</evidence>
<dbReference type="OrthoDB" id="5569250at2759"/>
<proteinExistence type="predicted"/>
<reference evidence="1" key="1">
    <citation type="journal article" date="2020" name="Nat. Commun.">
        <title>Large-scale genome sequencing of mycorrhizal fungi provides insights into the early evolution of symbiotic traits.</title>
        <authorList>
            <person name="Miyauchi S."/>
            <person name="Kiss E."/>
            <person name="Kuo A."/>
            <person name="Drula E."/>
            <person name="Kohler A."/>
            <person name="Sanchez-Garcia M."/>
            <person name="Morin E."/>
            <person name="Andreopoulos B."/>
            <person name="Barry K.W."/>
            <person name="Bonito G."/>
            <person name="Buee M."/>
            <person name="Carver A."/>
            <person name="Chen C."/>
            <person name="Cichocki N."/>
            <person name="Clum A."/>
            <person name="Culley D."/>
            <person name="Crous P.W."/>
            <person name="Fauchery L."/>
            <person name="Girlanda M."/>
            <person name="Hayes R.D."/>
            <person name="Keri Z."/>
            <person name="LaButti K."/>
            <person name="Lipzen A."/>
            <person name="Lombard V."/>
            <person name="Magnuson J."/>
            <person name="Maillard F."/>
            <person name="Murat C."/>
            <person name="Nolan M."/>
            <person name="Ohm R.A."/>
            <person name="Pangilinan J."/>
            <person name="Pereira M.F."/>
            <person name="Perotto S."/>
            <person name="Peter M."/>
            <person name="Pfister S."/>
            <person name="Riley R."/>
            <person name="Sitrit Y."/>
            <person name="Stielow J.B."/>
            <person name="Szollosi G."/>
            <person name="Zifcakova L."/>
            <person name="Stursova M."/>
            <person name="Spatafora J.W."/>
            <person name="Tedersoo L."/>
            <person name="Vaario L.M."/>
            <person name="Yamada A."/>
            <person name="Yan M."/>
            <person name="Wang P."/>
            <person name="Xu J."/>
            <person name="Bruns T."/>
            <person name="Baldrian P."/>
            <person name="Vilgalys R."/>
            <person name="Dunand C."/>
            <person name="Henrissat B."/>
            <person name="Grigoriev I.V."/>
            <person name="Hibbett D."/>
            <person name="Nagy L.G."/>
            <person name="Martin F.M."/>
        </authorList>
    </citation>
    <scope>NUCLEOTIDE SEQUENCE</scope>
    <source>
        <strain evidence="1">UP504</strain>
    </source>
</reference>
<accession>A0A9P6AZB1</accession>
<comment type="caution">
    <text evidence="1">The sequence shown here is derived from an EMBL/GenBank/DDBJ whole genome shotgun (WGS) entry which is preliminary data.</text>
</comment>
<dbReference type="Proteomes" id="UP000886523">
    <property type="component" value="Unassembled WGS sequence"/>
</dbReference>
<protein>
    <submittedName>
        <fullName evidence="1">Uncharacterized protein</fullName>
    </submittedName>
</protein>
<name>A0A9P6AZB1_9AGAM</name>
<gene>
    <name evidence="1" type="ORF">BS47DRAFT_1484907</name>
</gene>
<evidence type="ECO:0000313" key="2">
    <source>
        <dbReference type="Proteomes" id="UP000886523"/>
    </source>
</evidence>
<organism evidence="1 2">
    <name type="scientific">Hydnum rufescens UP504</name>
    <dbReference type="NCBI Taxonomy" id="1448309"/>
    <lineage>
        <taxon>Eukaryota</taxon>
        <taxon>Fungi</taxon>
        <taxon>Dikarya</taxon>
        <taxon>Basidiomycota</taxon>
        <taxon>Agaricomycotina</taxon>
        <taxon>Agaricomycetes</taxon>
        <taxon>Cantharellales</taxon>
        <taxon>Hydnaceae</taxon>
        <taxon>Hydnum</taxon>
    </lineage>
</organism>
<dbReference type="EMBL" id="MU128957">
    <property type="protein sequence ID" value="KAF9514783.1"/>
    <property type="molecule type" value="Genomic_DNA"/>
</dbReference>
<dbReference type="AlphaFoldDB" id="A0A9P6AZB1"/>